<dbReference type="Proteomes" id="UP000650424">
    <property type="component" value="Unassembled WGS sequence"/>
</dbReference>
<evidence type="ECO:0000256" key="1">
    <source>
        <dbReference type="SAM" id="MobiDB-lite"/>
    </source>
</evidence>
<evidence type="ECO:0000313" key="4">
    <source>
        <dbReference type="Proteomes" id="UP000650424"/>
    </source>
</evidence>
<keyword evidence="2" id="KW-0732">Signal</keyword>
<sequence>MKTTSNIIAGSLTSLVALLVSVAAMAQTPSKVDPVPPKLEKLEEISNEPGVTVAKPEPKNKVVEKRSSGGKVTEAQVKAGKSNYTVKANPEYGNAPKGTVQGDSNRAAQWTILEFGGKKEAKEGNPPDVLAPAPAKQAPASSAVSK</sequence>
<reference evidence="3 4" key="1">
    <citation type="submission" date="2020-08" db="EMBL/GenBank/DDBJ databases">
        <title>Novel species isolated from subtropical streams in China.</title>
        <authorList>
            <person name="Lu H."/>
        </authorList>
    </citation>
    <scope>NUCLEOTIDE SEQUENCE [LARGE SCALE GENOMIC DNA]</scope>
    <source>
        <strain evidence="3 4">CY18W</strain>
    </source>
</reference>
<feature type="chain" id="PRO_5045244736" description="DUF2782 domain-containing protein" evidence="2">
    <location>
        <begin position="27"/>
        <end position="146"/>
    </location>
</feature>
<comment type="caution">
    <text evidence="3">The sequence shown here is derived from an EMBL/GenBank/DDBJ whole genome shotgun (WGS) entry which is preliminary data.</text>
</comment>
<name>A0ABR6ZPT0_9BURK</name>
<feature type="compositionally biased region" description="Low complexity" evidence="1">
    <location>
        <begin position="131"/>
        <end position="146"/>
    </location>
</feature>
<organism evidence="3 4">
    <name type="scientific">Undibacterium hunanense</name>
    <dbReference type="NCBI Taxonomy" id="2762292"/>
    <lineage>
        <taxon>Bacteria</taxon>
        <taxon>Pseudomonadati</taxon>
        <taxon>Pseudomonadota</taxon>
        <taxon>Betaproteobacteria</taxon>
        <taxon>Burkholderiales</taxon>
        <taxon>Oxalobacteraceae</taxon>
        <taxon>Undibacterium</taxon>
    </lineage>
</organism>
<feature type="signal peptide" evidence="2">
    <location>
        <begin position="1"/>
        <end position="26"/>
    </location>
</feature>
<gene>
    <name evidence="3" type="ORF">H8L32_10050</name>
</gene>
<accession>A0ABR6ZPT0</accession>
<dbReference type="EMBL" id="JACOGF010000004">
    <property type="protein sequence ID" value="MBC3917814.1"/>
    <property type="molecule type" value="Genomic_DNA"/>
</dbReference>
<evidence type="ECO:0008006" key="5">
    <source>
        <dbReference type="Google" id="ProtNLM"/>
    </source>
</evidence>
<dbReference type="RefSeq" id="WP_186947052.1">
    <property type="nucleotide sequence ID" value="NZ_JACOGF010000004.1"/>
</dbReference>
<keyword evidence="4" id="KW-1185">Reference proteome</keyword>
<feature type="compositionally biased region" description="Basic and acidic residues" evidence="1">
    <location>
        <begin position="116"/>
        <end position="125"/>
    </location>
</feature>
<evidence type="ECO:0000313" key="3">
    <source>
        <dbReference type="EMBL" id="MBC3917814.1"/>
    </source>
</evidence>
<protein>
    <recommendedName>
        <fullName evidence="5">DUF2782 domain-containing protein</fullName>
    </recommendedName>
</protein>
<feature type="region of interest" description="Disordered" evidence="1">
    <location>
        <begin position="116"/>
        <end position="146"/>
    </location>
</feature>
<evidence type="ECO:0000256" key="2">
    <source>
        <dbReference type="SAM" id="SignalP"/>
    </source>
</evidence>
<feature type="region of interest" description="Disordered" evidence="1">
    <location>
        <begin position="80"/>
        <end position="104"/>
    </location>
</feature>
<proteinExistence type="predicted"/>